<feature type="non-terminal residue" evidence="2">
    <location>
        <position position="1"/>
    </location>
</feature>
<comment type="caution">
    <text evidence="2">The sequence shown here is derived from an EMBL/GenBank/DDBJ whole genome shotgun (WGS) entry which is preliminary data.</text>
</comment>
<protein>
    <submittedName>
        <fullName evidence="2">Uncharacterized protein</fullName>
    </submittedName>
</protein>
<evidence type="ECO:0000313" key="3">
    <source>
        <dbReference type="Proteomes" id="UP000593573"/>
    </source>
</evidence>
<feature type="non-terminal residue" evidence="2">
    <location>
        <position position="105"/>
    </location>
</feature>
<feature type="transmembrane region" description="Helical" evidence="1">
    <location>
        <begin position="16"/>
        <end position="42"/>
    </location>
</feature>
<proteinExistence type="predicted"/>
<keyword evidence="1" id="KW-1133">Transmembrane helix</keyword>
<dbReference type="AlphaFoldDB" id="A0A7J8U0K4"/>
<keyword evidence="1" id="KW-0472">Membrane</keyword>
<name>A0A7J8U0K4_9ROSI</name>
<dbReference type="OrthoDB" id="10481231at2759"/>
<keyword evidence="3" id="KW-1185">Reference proteome</keyword>
<dbReference type="Proteomes" id="UP000593573">
    <property type="component" value="Unassembled WGS sequence"/>
</dbReference>
<dbReference type="EMBL" id="JABFAB010000003">
    <property type="protein sequence ID" value="MBA0643930.1"/>
    <property type="molecule type" value="Genomic_DNA"/>
</dbReference>
<reference evidence="2 3" key="1">
    <citation type="journal article" date="2019" name="Genome Biol. Evol.">
        <title>Insights into the evolution of the New World diploid cottons (Gossypium, subgenus Houzingenia) based on genome sequencing.</title>
        <authorList>
            <person name="Grover C.E."/>
            <person name="Arick M.A. 2nd"/>
            <person name="Thrash A."/>
            <person name="Conover J.L."/>
            <person name="Sanders W.S."/>
            <person name="Peterson D.G."/>
            <person name="Frelichowski J.E."/>
            <person name="Scheffler J.A."/>
            <person name="Scheffler B.E."/>
            <person name="Wendel J.F."/>
        </authorList>
    </citation>
    <scope>NUCLEOTIDE SEQUENCE [LARGE SCALE GENOMIC DNA]</scope>
    <source>
        <strain evidence="2">57</strain>
        <tissue evidence="2">Leaf</tissue>
    </source>
</reference>
<accession>A0A7J8U0K4</accession>
<evidence type="ECO:0000256" key="1">
    <source>
        <dbReference type="SAM" id="Phobius"/>
    </source>
</evidence>
<sequence>STNSTLPLLLGSGFCYRFVSCGVWLVLGIWNSGSVLVSGGLFRASHRFHFLLQFRRLDLTRALKALWGLCFGLWFLRARLSLFVQQAGVRFVLCSRVVGCIDLSA</sequence>
<gene>
    <name evidence="2" type="ORF">Goklo_028172</name>
</gene>
<organism evidence="2 3">
    <name type="scientific">Gossypium klotzschianum</name>
    <dbReference type="NCBI Taxonomy" id="34286"/>
    <lineage>
        <taxon>Eukaryota</taxon>
        <taxon>Viridiplantae</taxon>
        <taxon>Streptophyta</taxon>
        <taxon>Embryophyta</taxon>
        <taxon>Tracheophyta</taxon>
        <taxon>Spermatophyta</taxon>
        <taxon>Magnoliopsida</taxon>
        <taxon>eudicotyledons</taxon>
        <taxon>Gunneridae</taxon>
        <taxon>Pentapetalae</taxon>
        <taxon>rosids</taxon>
        <taxon>malvids</taxon>
        <taxon>Malvales</taxon>
        <taxon>Malvaceae</taxon>
        <taxon>Malvoideae</taxon>
        <taxon>Gossypium</taxon>
    </lineage>
</organism>
<keyword evidence="1" id="KW-0812">Transmembrane</keyword>
<evidence type="ECO:0000313" key="2">
    <source>
        <dbReference type="EMBL" id="MBA0643930.1"/>
    </source>
</evidence>